<accession>A0A9P7G3E7</accession>
<feature type="region of interest" description="Disordered" evidence="1">
    <location>
        <begin position="34"/>
        <end position="134"/>
    </location>
</feature>
<protein>
    <submittedName>
        <fullName evidence="2">Uncharacterized protein</fullName>
    </submittedName>
</protein>
<feature type="region of interest" description="Disordered" evidence="1">
    <location>
        <begin position="424"/>
        <end position="447"/>
    </location>
</feature>
<evidence type="ECO:0000313" key="2">
    <source>
        <dbReference type="EMBL" id="KAG5640120.1"/>
    </source>
</evidence>
<feature type="compositionally biased region" description="Polar residues" evidence="1">
    <location>
        <begin position="436"/>
        <end position="447"/>
    </location>
</feature>
<dbReference type="Proteomes" id="UP000775547">
    <property type="component" value="Unassembled WGS sequence"/>
</dbReference>
<dbReference type="Gene3D" id="2.40.70.10">
    <property type="entry name" value="Acid Proteases"/>
    <property type="match status" value="1"/>
</dbReference>
<reference evidence="2" key="1">
    <citation type="submission" date="2020-07" db="EMBL/GenBank/DDBJ databases">
        <authorList>
            <person name="Nieuwenhuis M."/>
            <person name="Van De Peppel L.J.J."/>
        </authorList>
    </citation>
    <scope>NUCLEOTIDE SEQUENCE</scope>
    <source>
        <strain evidence="2">AP01</strain>
        <tissue evidence="2">Mycelium</tissue>
    </source>
</reference>
<organism evidence="2 3">
    <name type="scientific">Asterophora parasitica</name>
    <dbReference type="NCBI Taxonomy" id="117018"/>
    <lineage>
        <taxon>Eukaryota</taxon>
        <taxon>Fungi</taxon>
        <taxon>Dikarya</taxon>
        <taxon>Basidiomycota</taxon>
        <taxon>Agaricomycotina</taxon>
        <taxon>Agaricomycetes</taxon>
        <taxon>Agaricomycetidae</taxon>
        <taxon>Agaricales</taxon>
        <taxon>Tricholomatineae</taxon>
        <taxon>Lyophyllaceae</taxon>
        <taxon>Asterophora</taxon>
    </lineage>
</organism>
<dbReference type="CDD" id="cd00303">
    <property type="entry name" value="retropepsin_like"/>
    <property type="match status" value="1"/>
</dbReference>
<feature type="compositionally biased region" description="Pro residues" evidence="1">
    <location>
        <begin position="118"/>
        <end position="134"/>
    </location>
</feature>
<gene>
    <name evidence="2" type="ORF">DXG03_001031</name>
</gene>
<dbReference type="SUPFAM" id="SSF50630">
    <property type="entry name" value="Acid proteases"/>
    <property type="match status" value="1"/>
</dbReference>
<feature type="non-terminal residue" evidence="2">
    <location>
        <position position="1"/>
    </location>
</feature>
<dbReference type="OrthoDB" id="3252634at2759"/>
<keyword evidence="3" id="KW-1185">Reference proteome</keyword>
<evidence type="ECO:0000313" key="3">
    <source>
        <dbReference type="Proteomes" id="UP000775547"/>
    </source>
</evidence>
<evidence type="ECO:0000256" key="1">
    <source>
        <dbReference type="SAM" id="MobiDB-lite"/>
    </source>
</evidence>
<name>A0A9P7G3E7_9AGAR</name>
<sequence>WKAPALQWEPWTSQIGILERELLNLRRHREAFDGIKIQSKPPKGTFRSDLPKRDMPPHMSDASGPTTPSAAASPDPMTSTSRPTAAEKGKDCADPAPITRMSPEPAAPQASGIQPTSQPAPLPPQPASQLVPPCPCSPPIHPFSNIPDNHYVPPSTHNLAATDRHADPAHRMEAPITDAAKSTKLFDCCLKSMLTVSVGKLCSVAPTIRGKLRKAVTPKRVMTAVLGSIIKVPDDHYTSRIEELNALPMAEDAHSNSTPPPGALITTNVIDTYYQNLQLGESPECIMVAKELHSLWSILMCIDAWEQVKCIMDSGCQIIAMSEEVCHDLHICYNPTVILHMQSANGTVDPSLGLAQNVPCTIGDITLYLQIHVIWNPAYDILLGWPFDVLTCSSVKTHLADETIITITDPNTRVVTSIPSFARGQHWHQPKPPTKSEAQSFQILSRK</sequence>
<comment type="caution">
    <text evidence="2">The sequence shown here is derived from an EMBL/GenBank/DDBJ whole genome shotgun (WGS) entry which is preliminary data.</text>
</comment>
<reference evidence="2" key="2">
    <citation type="submission" date="2021-10" db="EMBL/GenBank/DDBJ databases">
        <title>Phylogenomics reveals ancestral predisposition of the termite-cultivated fungus Termitomyces towards a domesticated lifestyle.</title>
        <authorList>
            <person name="Auxier B."/>
            <person name="Grum-Grzhimaylo A."/>
            <person name="Cardenas M.E."/>
            <person name="Lodge J.D."/>
            <person name="Laessoe T."/>
            <person name="Pedersen O."/>
            <person name="Smith M.E."/>
            <person name="Kuyper T.W."/>
            <person name="Franco-Molano E.A."/>
            <person name="Baroni T.J."/>
            <person name="Aanen D.K."/>
        </authorList>
    </citation>
    <scope>NUCLEOTIDE SEQUENCE</scope>
    <source>
        <strain evidence="2">AP01</strain>
        <tissue evidence="2">Mycelium</tissue>
    </source>
</reference>
<dbReference type="EMBL" id="JABCKV010001172">
    <property type="protein sequence ID" value="KAG5640120.1"/>
    <property type="molecule type" value="Genomic_DNA"/>
</dbReference>
<dbReference type="InterPro" id="IPR021109">
    <property type="entry name" value="Peptidase_aspartic_dom_sf"/>
</dbReference>
<feature type="compositionally biased region" description="Low complexity" evidence="1">
    <location>
        <begin position="60"/>
        <end position="81"/>
    </location>
</feature>
<proteinExistence type="predicted"/>
<dbReference type="AlphaFoldDB" id="A0A9P7G3E7"/>